<accession>A0ABW4EJB6</accession>
<dbReference type="InterPro" id="IPR050319">
    <property type="entry name" value="ABC_transp_ATP-bind"/>
</dbReference>
<dbReference type="PANTHER" id="PTHR43776:SF7">
    <property type="entry name" value="D,D-DIPEPTIDE TRANSPORT ATP-BINDING PROTEIN DDPF-RELATED"/>
    <property type="match status" value="1"/>
</dbReference>
<dbReference type="InterPro" id="IPR027417">
    <property type="entry name" value="P-loop_NTPase"/>
</dbReference>
<keyword evidence="3" id="KW-0547">Nucleotide-binding</keyword>
<proteinExistence type="inferred from homology"/>
<reference evidence="6" key="1">
    <citation type="journal article" date="2019" name="Int. J. Syst. Evol. Microbiol.">
        <title>The Global Catalogue of Microorganisms (GCM) 10K type strain sequencing project: providing services to taxonomists for standard genome sequencing and annotation.</title>
        <authorList>
            <consortium name="The Broad Institute Genomics Platform"/>
            <consortium name="The Broad Institute Genome Sequencing Center for Infectious Disease"/>
            <person name="Wu L."/>
            <person name="Ma J."/>
        </authorList>
    </citation>
    <scope>NUCLEOTIDE SEQUENCE [LARGE SCALE GENOMIC DNA]</scope>
    <source>
        <strain evidence="6">CGMCC 1.12477</strain>
    </source>
</reference>
<gene>
    <name evidence="5" type="ORF">ACFTOW_11720</name>
</gene>
<keyword evidence="6" id="KW-1185">Reference proteome</keyword>
<protein>
    <recommendedName>
        <fullName evidence="7">ABC transporter</fullName>
    </recommendedName>
</protein>
<evidence type="ECO:0000256" key="3">
    <source>
        <dbReference type="ARBA" id="ARBA00022741"/>
    </source>
</evidence>
<evidence type="ECO:0000313" key="6">
    <source>
        <dbReference type="Proteomes" id="UP001597186"/>
    </source>
</evidence>
<keyword evidence="4" id="KW-0067">ATP-binding</keyword>
<dbReference type="SUPFAM" id="SSF52540">
    <property type="entry name" value="P-loop containing nucleoside triphosphate hydrolases"/>
    <property type="match status" value="2"/>
</dbReference>
<dbReference type="CDD" id="cd00267">
    <property type="entry name" value="ABC_ATPase"/>
    <property type="match status" value="1"/>
</dbReference>
<dbReference type="EMBL" id="JBHUDD010000058">
    <property type="protein sequence ID" value="MFD1510068.1"/>
    <property type="molecule type" value="Genomic_DNA"/>
</dbReference>
<keyword evidence="2" id="KW-0813">Transport</keyword>
<dbReference type="RefSeq" id="WP_379915862.1">
    <property type="nucleotide sequence ID" value="NZ_JBHUDD010000058.1"/>
</dbReference>
<evidence type="ECO:0000256" key="2">
    <source>
        <dbReference type="ARBA" id="ARBA00022448"/>
    </source>
</evidence>
<comment type="similarity">
    <text evidence="1">Belongs to the ABC transporter superfamily.</text>
</comment>
<sequence length="182" mass="19168">MNCATALLLGELRKGGGLLVITHDLALARMIGRRMIVLRQGAVVETGTTAEVFAKPKAGYTRDLIAANPQHWPAPVPHSGSDDTVLQAQGLALSRGGQRQVQGLDLALKTGRILGVTGPSGCGKISLGDVLLAHRPGAVSGGELPRLALLRTMLAKPRFLFADEPTSRLDPITQREVIGMLA</sequence>
<dbReference type="Gene3D" id="3.40.50.300">
    <property type="entry name" value="P-loop containing nucleotide triphosphate hydrolases"/>
    <property type="match status" value="3"/>
</dbReference>
<comment type="caution">
    <text evidence="5">The sequence shown here is derived from an EMBL/GenBank/DDBJ whole genome shotgun (WGS) entry which is preliminary data.</text>
</comment>
<evidence type="ECO:0008006" key="7">
    <source>
        <dbReference type="Google" id="ProtNLM"/>
    </source>
</evidence>
<dbReference type="Proteomes" id="UP001597186">
    <property type="component" value="Unassembled WGS sequence"/>
</dbReference>
<evidence type="ECO:0000313" key="5">
    <source>
        <dbReference type="EMBL" id="MFD1510068.1"/>
    </source>
</evidence>
<dbReference type="PANTHER" id="PTHR43776">
    <property type="entry name" value="TRANSPORT ATP-BINDING PROTEIN"/>
    <property type="match status" value="1"/>
</dbReference>
<evidence type="ECO:0000256" key="4">
    <source>
        <dbReference type="ARBA" id="ARBA00022840"/>
    </source>
</evidence>
<organism evidence="5 6">
    <name type="scientific">Lacimonas salitolerans</name>
    <dbReference type="NCBI Taxonomy" id="1323750"/>
    <lineage>
        <taxon>Bacteria</taxon>
        <taxon>Pseudomonadati</taxon>
        <taxon>Pseudomonadota</taxon>
        <taxon>Alphaproteobacteria</taxon>
        <taxon>Rhodobacterales</taxon>
        <taxon>Paracoccaceae</taxon>
        <taxon>Lacimonas</taxon>
    </lineage>
</organism>
<evidence type="ECO:0000256" key="1">
    <source>
        <dbReference type="ARBA" id="ARBA00005417"/>
    </source>
</evidence>
<name>A0ABW4EJB6_9RHOB</name>